<gene>
    <name evidence="1" type="ORF">QUF54_04310</name>
</gene>
<evidence type="ECO:0000313" key="2">
    <source>
        <dbReference type="Proteomes" id="UP001171945"/>
    </source>
</evidence>
<proteinExistence type="predicted"/>
<comment type="caution">
    <text evidence="1">The sequence shown here is derived from an EMBL/GenBank/DDBJ whole genome shotgun (WGS) entry which is preliminary data.</text>
</comment>
<dbReference type="Proteomes" id="UP001171945">
    <property type="component" value="Unassembled WGS sequence"/>
</dbReference>
<reference evidence="1" key="1">
    <citation type="submission" date="2023-06" db="EMBL/GenBank/DDBJ databases">
        <title>Uncultivated large filamentous bacteria from sulfidic sediments reveal new species and different genomic features in energy metabolism and defense.</title>
        <authorList>
            <person name="Fonseca A."/>
        </authorList>
    </citation>
    <scope>NUCLEOTIDE SEQUENCE</scope>
    <source>
        <strain evidence="1">HSG4</strain>
    </source>
</reference>
<accession>A0ABT7VSQ8</accession>
<evidence type="ECO:0000313" key="1">
    <source>
        <dbReference type="EMBL" id="MDM8562558.1"/>
    </source>
</evidence>
<dbReference type="EMBL" id="JAUCGM010000198">
    <property type="protein sequence ID" value="MDM8562558.1"/>
    <property type="molecule type" value="Genomic_DNA"/>
</dbReference>
<sequence>MKLNMWQLFEACKQDGKHCDRNFTKLEFHIFFVPRRSGWEMKIFAITMNKPVQAHAGDSEIDWRKDFVTDTKGR</sequence>
<protein>
    <submittedName>
        <fullName evidence="1">Uncharacterized protein</fullName>
    </submittedName>
</protein>
<organism evidence="1 2">
    <name type="scientific">Candidatus Marithioploca araucensis</name>
    <dbReference type="NCBI Taxonomy" id="70273"/>
    <lineage>
        <taxon>Bacteria</taxon>
        <taxon>Pseudomonadati</taxon>
        <taxon>Pseudomonadota</taxon>
        <taxon>Gammaproteobacteria</taxon>
        <taxon>Thiotrichales</taxon>
        <taxon>Thiotrichaceae</taxon>
        <taxon>Candidatus Marithioploca</taxon>
    </lineage>
</organism>
<keyword evidence="2" id="KW-1185">Reference proteome</keyword>
<name>A0ABT7VSQ8_9GAMM</name>